<comment type="similarity">
    <text evidence="2">Belongs to the glucose-1-phosphate thymidylyltransferase family.</text>
</comment>
<organism evidence="13">
    <name type="scientific">Lacticaseibacillus rhamnosus</name>
    <name type="common">Lactobacillus rhamnosus</name>
    <dbReference type="NCBI Taxonomy" id="47715"/>
    <lineage>
        <taxon>Bacteria</taxon>
        <taxon>Bacillati</taxon>
        <taxon>Bacillota</taxon>
        <taxon>Bacilli</taxon>
        <taxon>Lactobacillales</taxon>
        <taxon>Lactobacillaceae</taxon>
        <taxon>Lacticaseibacillus</taxon>
    </lineage>
</organism>
<dbReference type="InterPro" id="IPR005835">
    <property type="entry name" value="NTP_transferase_dom"/>
</dbReference>
<dbReference type="GO" id="GO:0046872">
    <property type="term" value="F:metal ion binding"/>
    <property type="evidence" value="ECO:0007669"/>
    <property type="project" value="UniProtKB-KW"/>
</dbReference>
<evidence type="ECO:0000256" key="3">
    <source>
        <dbReference type="ARBA" id="ARBA00012461"/>
    </source>
</evidence>
<evidence type="ECO:0000256" key="11">
    <source>
        <dbReference type="ARBA" id="ARBA00049336"/>
    </source>
</evidence>
<evidence type="ECO:0000259" key="12">
    <source>
        <dbReference type="Pfam" id="PF00483"/>
    </source>
</evidence>
<gene>
    <name evidence="13" type="primary">rmlA1_2</name>
    <name evidence="13" type="ORF">LRLFYP97_02152</name>
</gene>
<dbReference type="PANTHER" id="PTHR43532:SF1">
    <property type="entry name" value="GLUCOSE-1-PHOSPHATE THYMIDYLYLTRANSFERASE 1"/>
    <property type="match status" value="1"/>
</dbReference>
<evidence type="ECO:0000256" key="1">
    <source>
        <dbReference type="ARBA" id="ARBA00001946"/>
    </source>
</evidence>
<keyword evidence="5 13" id="KW-0808">Transferase</keyword>
<dbReference type="AlphaFoldDB" id="A0A6N3ABG8"/>
<dbReference type="InterPro" id="IPR005907">
    <property type="entry name" value="G1P_thy_trans_s"/>
</dbReference>
<keyword evidence="7" id="KW-0479">Metal-binding</keyword>
<evidence type="ECO:0000256" key="6">
    <source>
        <dbReference type="ARBA" id="ARBA00022695"/>
    </source>
</evidence>
<evidence type="ECO:0000256" key="7">
    <source>
        <dbReference type="ARBA" id="ARBA00022723"/>
    </source>
</evidence>
<dbReference type="Gene3D" id="3.90.550.10">
    <property type="entry name" value="Spore Coat Polysaccharide Biosynthesis Protein SpsA, Chain A"/>
    <property type="match status" value="1"/>
</dbReference>
<reference evidence="13" key="1">
    <citation type="submission" date="2019-11" db="EMBL/GenBank/DDBJ databases">
        <authorList>
            <person name="Feng L."/>
        </authorList>
    </citation>
    <scope>NUCLEOTIDE SEQUENCE</scope>
    <source>
        <strain evidence="13">LrhamnosusLFYP97</strain>
    </source>
</reference>
<evidence type="ECO:0000256" key="5">
    <source>
        <dbReference type="ARBA" id="ARBA00022679"/>
    </source>
</evidence>
<dbReference type="PANTHER" id="PTHR43532">
    <property type="entry name" value="GLUCOSE-1-PHOSPHATE THYMIDYLYLTRANSFERASE"/>
    <property type="match status" value="1"/>
</dbReference>
<evidence type="ECO:0000313" key="13">
    <source>
        <dbReference type="EMBL" id="VYT89785.1"/>
    </source>
</evidence>
<evidence type="ECO:0000256" key="10">
    <source>
        <dbReference type="ARBA" id="ARBA00032598"/>
    </source>
</evidence>
<dbReference type="InterPro" id="IPR029044">
    <property type="entry name" value="Nucleotide-diphossugar_trans"/>
</dbReference>
<keyword evidence="8" id="KW-0460">Magnesium</keyword>
<feature type="domain" description="Nucleotidyl transferase" evidence="12">
    <location>
        <begin position="2"/>
        <end position="137"/>
    </location>
</feature>
<evidence type="ECO:0000256" key="4">
    <source>
        <dbReference type="ARBA" id="ARBA00017654"/>
    </source>
</evidence>
<keyword evidence="6 13" id="KW-0548">Nucleotidyltransferase</keyword>
<comment type="cofactor">
    <cofactor evidence="1">
        <name>Mg(2+)</name>
        <dbReference type="ChEBI" id="CHEBI:18420"/>
    </cofactor>
</comment>
<accession>A0A6N3ABG8</accession>
<dbReference type="EMBL" id="CACRTK010000040">
    <property type="protein sequence ID" value="VYT89785.1"/>
    <property type="molecule type" value="Genomic_DNA"/>
</dbReference>
<protein>
    <recommendedName>
        <fullName evidence="4">Glucose-1-phosphate thymidylyltransferase</fullName>
        <ecNumber evidence="3">2.7.7.24</ecNumber>
    </recommendedName>
    <alternativeName>
        <fullName evidence="10">dTDP-glucose pyrophosphorylase</fullName>
    </alternativeName>
    <alternativeName>
        <fullName evidence="9">dTDP-glucose synthase</fullName>
    </alternativeName>
</protein>
<sequence length="189" mass="21387">MCLILGDNIFYGSGLSKLVQRSAAKTTGATVFGYQVNDPERFGVVAFDEQHHVQSIVEKPEHPESNFAVTGMYFYDNQVVDIAKNLKPSPRGELEITDVNKAYLERGQLDVELLGRGFAWLDTGTHESLHEAASFIETVQKRQNLKIACLEEVAYRMGYIDRDQLRELAQPLKKNDYGQYILRLADEEA</sequence>
<name>A0A6N3ABG8_LACRH</name>
<dbReference type="GO" id="GO:0008879">
    <property type="term" value="F:glucose-1-phosphate thymidylyltransferase activity"/>
    <property type="evidence" value="ECO:0007669"/>
    <property type="project" value="UniProtKB-EC"/>
</dbReference>
<evidence type="ECO:0000256" key="8">
    <source>
        <dbReference type="ARBA" id="ARBA00022842"/>
    </source>
</evidence>
<evidence type="ECO:0000256" key="2">
    <source>
        <dbReference type="ARBA" id="ARBA00010480"/>
    </source>
</evidence>
<dbReference type="SUPFAM" id="SSF53448">
    <property type="entry name" value="Nucleotide-diphospho-sugar transferases"/>
    <property type="match status" value="1"/>
</dbReference>
<evidence type="ECO:0000256" key="9">
    <source>
        <dbReference type="ARBA" id="ARBA00032492"/>
    </source>
</evidence>
<dbReference type="EC" id="2.7.7.24" evidence="3"/>
<comment type="catalytic activity">
    <reaction evidence="11">
        <text>dTTP + alpha-D-glucose 1-phosphate + H(+) = dTDP-alpha-D-glucose + diphosphate</text>
        <dbReference type="Rhea" id="RHEA:15225"/>
        <dbReference type="ChEBI" id="CHEBI:15378"/>
        <dbReference type="ChEBI" id="CHEBI:33019"/>
        <dbReference type="ChEBI" id="CHEBI:37568"/>
        <dbReference type="ChEBI" id="CHEBI:57477"/>
        <dbReference type="ChEBI" id="CHEBI:58601"/>
        <dbReference type="EC" id="2.7.7.24"/>
    </reaction>
</comment>
<dbReference type="Pfam" id="PF00483">
    <property type="entry name" value="NTP_transferase"/>
    <property type="match status" value="1"/>
</dbReference>
<proteinExistence type="inferred from homology"/>